<dbReference type="InterPro" id="IPR004358">
    <property type="entry name" value="Sig_transdc_His_kin-like_C"/>
</dbReference>
<evidence type="ECO:0000256" key="7">
    <source>
        <dbReference type="ARBA" id="ARBA00022692"/>
    </source>
</evidence>
<evidence type="ECO:0000256" key="14">
    <source>
        <dbReference type="SAM" id="Phobius"/>
    </source>
</evidence>
<dbReference type="Pfam" id="PF02518">
    <property type="entry name" value="HATPase_c"/>
    <property type="match status" value="1"/>
</dbReference>
<dbReference type="SUPFAM" id="SSF55874">
    <property type="entry name" value="ATPase domain of HSP90 chaperone/DNA topoisomerase II/histidine kinase"/>
    <property type="match status" value="1"/>
</dbReference>
<feature type="transmembrane region" description="Helical" evidence="14">
    <location>
        <begin position="163"/>
        <end position="183"/>
    </location>
</feature>
<dbReference type="CDD" id="cd06225">
    <property type="entry name" value="HAMP"/>
    <property type="match status" value="1"/>
</dbReference>
<dbReference type="InterPro" id="IPR003660">
    <property type="entry name" value="HAMP_dom"/>
</dbReference>
<evidence type="ECO:0000256" key="11">
    <source>
        <dbReference type="ARBA" id="ARBA00022989"/>
    </source>
</evidence>
<keyword evidence="8" id="KW-0547">Nucleotide-binding</keyword>
<evidence type="ECO:0000256" key="13">
    <source>
        <dbReference type="ARBA" id="ARBA00023136"/>
    </source>
</evidence>
<keyword evidence="6 17" id="KW-0808">Transferase</keyword>
<dbReference type="SMART" id="SM00387">
    <property type="entry name" value="HATPase_c"/>
    <property type="match status" value="1"/>
</dbReference>
<dbReference type="InterPro" id="IPR036097">
    <property type="entry name" value="HisK_dim/P_sf"/>
</dbReference>
<keyword evidence="4" id="KW-1003">Cell membrane</keyword>
<evidence type="ECO:0000256" key="1">
    <source>
        <dbReference type="ARBA" id="ARBA00000085"/>
    </source>
</evidence>
<name>A0ABM9EM76_9BACI</name>
<dbReference type="SUPFAM" id="SSF47384">
    <property type="entry name" value="Homodimeric domain of signal transducing histidine kinase"/>
    <property type="match status" value="1"/>
</dbReference>
<evidence type="ECO:0000256" key="3">
    <source>
        <dbReference type="ARBA" id="ARBA00012438"/>
    </source>
</evidence>
<dbReference type="Pfam" id="PF00512">
    <property type="entry name" value="HisKA"/>
    <property type="match status" value="1"/>
</dbReference>
<comment type="caution">
    <text evidence="17">The sequence shown here is derived from an EMBL/GenBank/DDBJ whole genome shotgun (WGS) entry which is preliminary data.</text>
</comment>
<evidence type="ECO:0000313" key="17">
    <source>
        <dbReference type="EMBL" id="CAH2713674.1"/>
    </source>
</evidence>
<dbReference type="GO" id="GO:0004673">
    <property type="term" value="F:protein histidine kinase activity"/>
    <property type="evidence" value="ECO:0007669"/>
    <property type="project" value="UniProtKB-EC"/>
</dbReference>
<dbReference type="InterPro" id="IPR003594">
    <property type="entry name" value="HATPase_dom"/>
</dbReference>
<evidence type="ECO:0000256" key="5">
    <source>
        <dbReference type="ARBA" id="ARBA00022553"/>
    </source>
</evidence>
<dbReference type="PRINTS" id="PR00344">
    <property type="entry name" value="BCTRLSENSOR"/>
</dbReference>
<keyword evidence="13 14" id="KW-0472">Membrane</keyword>
<dbReference type="InterPro" id="IPR003661">
    <property type="entry name" value="HisK_dim/P_dom"/>
</dbReference>
<comment type="catalytic activity">
    <reaction evidence="1">
        <text>ATP + protein L-histidine = ADP + protein N-phospho-L-histidine.</text>
        <dbReference type="EC" id="2.7.13.3"/>
    </reaction>
</comment>
<evidence type="ECO:0000256" key="8">
    <source>
        <dbReference type="ARBA" id="ARBA00022741"/>
    </source>
</evidence>
<dbReference type="InterPro" id="IPR005467">
    <property type="entry name" value="His_kinase_dom"/>
</dbReference>
<comment type="subcellular location">
    <subcellularLocation>
        <location evidence="2">Cell membrane</location>
        <topology evidence="2">Multi-pass membrane protein</topology>
    </subcellularLocation>
</comment>
<evidence type="ECO:0000259" key="15">
    <source>
        <dbReference type="PROSITE" id="PS50109"/>
    </source>
</evidence>
<evidence type="ECO:0000256" key="10">
    <source>
        <dbReference type="ARBA" id="ARBA00022840"/>
    </source>
</evidence>
<dbReference type="EC" id="2.7.13.3" evidence="3"/>
<sequence>MKLQMKLIIAFIIIVLLMGISQSVFLQSRIRATFQDYLDQHTYNFMVRMELMLEQYYEETGSWKNVQQLYFSSDSSNGNGHGMMMRGMGMNMSMSSDDILLVDLNGLVIADSSGTRIGSAGKDLSGKKVDLIVNGEKKGTLVLYQHKLKDLEIEFIHSSNTTILISGLLAALTAAIFSLFIAGKISKPLKILMTGIKQIASGEKAKEISISATGEFYELGEAFNDMARKLERNEEIRRTLVADVAHELRTPLSILQGKLESIQEGVINPSEEIILELTDEVYRLNRLVRDLQQLSLAEAGKLPLNIQPIDIYLLIERICNHLQWLADEKEIVLQYDKIPTEYFLQIDADRMTQVIVNLVGNALRHTPPQGMVEISAQPRANSFIIQVANTGQGIPEDVLPHIFDRFYKRDTSRTRDESGTGLGLSIAKGFVEAHGGFITVESETNKGTIFTIKLPLLN</sequence>
<dbReference type="InterPro" id="IPR036890">
    <property type="entry name" value="HATPase_C_sf"/>
</dbReference>
<evidence type="ECO:0000259" key="16">
    <source>
        <dbReference type="PROSITE" id="PS50885"/>
    </source>
</evidence>
<dbReference type="Proteomes" id="UP000838308">
    <property type="component" value="Unassembled WGS sequence"/>
</dbReference>
<dbReference type="CDD" id="cd00082">
    <property type="entry name" value="HisKA"/>
    <property type="match status" value="1"/>
</dbReference>
<keyword evidence="5" id="KW-0597">Phosphoprotein</keyword>
<keyword evidence="11 14" id="KW-1133">Transmembrane helix</keyword>
<evidence type="ECO:0000256" key="9">
    <source>
        <dbReference type="ARBA" id="ARBA00022777"/>
    </source>
</evidence>
<evidence type="ECO:0000313" key="18">
    <source>
        <dbReference type="Proteomes" id="UP000838308"/>
    </source>
</evidence>
<dbReference type="EMBL" id="CALBWS010000003">
    <property type="protein sequence ID" value="CAH2713674.1"/>
    <property type="molecule type" value="Genomic_DNA"/>
</dbReference>
<dbReference type="PROSITE" id="PS50109">
    <property type="entry name" value="HIS_KIN"/>
    <property type="match status" value="1"/>
</dbReference>
<keyword evidence="18" id="KW-1185">Reference proteome</keyword>
<protein>
    <recommendedName>
        <fullName evidence="3">histidine kinase</fullName>
        <ecNumber evidence="3">2.7.13.3</ecNumber>
    </recommendedName>
</protein>
<organism evidence="17 18">
    <name type="scientific">Neobacillus rhizosphaerae</name>
    <dbReference type="NCBI Taxonomy" id="2880965"/>
    <lineage>
        <taxon>Bacteria</taxon>
        <taxon>Bacillati</taxon>
        <taxon>Bacillota</taxon>
        <taxon>Bacilli</taxon>
        <taxon>Bacillales</taxon>
        <taxon>Bacillaceae</taxon>
        <taxon>Neobacillus</taxon>
    </lineage>
</organism>
<dbReference type="SMART" id="SM00304">
    <property type="entry name" value="HAMP"/>
    <property type="match status" value="1"/>
</dbReference>
<dbReference type="Gene3D" id="3.30.565.10">
    <property type="entry name" value="Histidine kinase-like ATPase, C-terminal domain"/>
    <property type="match status" value="1"/>
</dbReference>
<keyword evidence="7 14" id="KW-0812">Transmembrane</keyword>
<dbReference type="PROSITE" id="PS50885">
    <property type="entry name" value="HAMP"/>
    <property type="match status" value="1"/>
</dbReference>
<proteinExistence type="predicted"/>
<feature type="domain" description="HAMP" evidence="16">
    <location>
        <begin position="183"/>
        <end position="235"/>
    </location>
</feature>
<dbReference type="Gene3D" id="1.10.287.130">
    <property type="match status" value="1"/>
</dbReference>
<evidence type="ECO:0000256" key="2">
    <source>
        <dbReference type="ARBA" id="ARBA00004651"/>
    </source>
</evidence>
<dbReference type="CDD" id="cd00075">
    <property type="entry name" value="HATPase"/>
    <property type="match status" value="1"/>
</dbReference>
<keyword evidence="9 17" id="KW-0418">Kinase</keyword>
<dbReference type="RefSeq" id="WP_248734023.1">
    <property type="nucleotide sequence ID" value="NZ_CALBWS010000003.1"/>
</dbReference>
<keyword evidence="10" id="KW-0067">ATP-binding</keyword>
<keyword evidence="12" id="KW-0902">Two-component regulatory system</keyword>
<dbReference type="Gene3D" id="6.10.340.10">
    <property type="match status" value="1"/>
</dbReference>
<dbReference type="SMART" id="SM00388">
    <property type="entry name" value="HisKA"/>
    <property type="match status" value="1"/>
</dbReference>
<dbReference type="PANTHER" id="PTHR45528:SF1">
    <property type="entry name" value="SENSOR HISTIDINE KINASE CPXA"/>
    <property type="match status" value="1"/>
</dbReference>
<accession>A0ABM9EM76</accession>
<evidence type="ECO:0000256" key="4">
    <source>
        <dbReference type="ARBA" id="ARBA00022475"/>
    </source>
</evidence>
<dbReference type="Pfam" id="PF00672">
    <property type="entry name" value="HAMP"/>
    <property type="match status" value="1"/>
</dbReference>
<dbReference type="InterPro" id="IPR050398">
    <property type="entry name" value="HssS/ArlS-like"/>
</dbReference>
<reference evidence="17" key="1">
    <citation type="submission" date="2022-04" db="EMBL/GenBank/DDBJ databases">
        <authorList>
            <person name="Criscuolo A."/>
        </authorList>
    </citation>
    <scope>NUCLEOTIDE SEQUENCE</scope>
    <source>
        <strain evidence="17">CIP111895</strain>
    </source>
</reference>
<evidence type="ECO:0000256" key="12">
    <source>
        <dbReference type="ARBA" id="ARBA00023012"/>
    </source>
</evidence>
<dbReference type="SUPFAM" id="SSF158472">
    <property type="entry name" value="HAMP domain-like"/>
    <property type="match status" value="1"/>
</dbReference>
<feature type="domain" description="Histidine kinase" evidence="15">
    <location>
        <begin position="243"/>
        <end position="458"/>
    </location>
</feature>
<gene>
    <name evidence="17" type="primary">baeS_1</name>
    <name evidence="17" type="ORF">BACCIP111895_00828</name>
</gene>
<evidence type="ECO:0000256" key="6">
    <source>
        <dbReference type="ARBA" id="ARBA00022679"/>
    </source>
</evidence>
<dbReference type="PANTHER" id="PTHR45528">
    <property type="entry name" value="SENSOR HISTIDINE KINASE CPXA"/>
    <property type="match status" value="1"/>
</dbReference>